<dbReference type="Proteomes" id="UP000183071">
    <property type="component" value="Unassembled WGS sequence"/>
</dbReference>
<dbReference type="STRING" id="1300348.I602_942"/>
<dbReference type="InterPro" id="IPR006224">
    <property type="entry name" value="PsdUridine_synth_RluA-like_CS"/>
</dbReference>
<feature type="domain" description="Pseudouridine synthase RsuA/RluA-like" evidence="1">
    <location>
        <begin position="363"/>
        <end position="511"/>
    </location>
</feature>
<reference evidence="2 4" key="1">
    <citation type="submission" date="2015-07" db="EMBL/GenBank/DDBJ databases">
        <title>Genome of Polaribacter dokdonenesis DSW-5, isolated from seawater off Dokdo in Korea.</title>
        <authorList>
            <person name="Yoon K."/>
            <person name="Song J.Y."/>
            <person name="Kim J.F."/>
        </authorList>
    </citation>
    <scope>NUCLEOTIDE SEQUENCE [LARGE SCALE GENOMIC DNA]</scope>
    <source>
        <strain evidence="2 4">DSW-5</strain>
    </source>
</reference>
<organism evidence="2 4">
    <name type="scientific">Polaribacter dokdonensis DSW-5</name>
    <dbReference type="NCBI Taxonomy" id="1300348"/>
    <lineage>
        <taxon>Bacteria</taxon>
        <taxon>Pseudomonadati</taxon>
        <taxon>Bacteroidota</taxon>
        <taxon>Flavobacteriia</taxon>
        <taxon>Flavobacteriales</taxon>
        <taxon>Flavobacteriaceae</taxon>
    </lineage>
</organism>
<dbReference type="GO" id="GO:0140098">
    <property type="term" value="F:catalytic activity, acting on RNA"/>
    <property type="evidence" value="ECO:0007669"/>
    <property type="project" value="UniProtKB-ARBA"/>
</dbReference>
<dbReference type="RefSeq" id="WP_053973570.1">
    <property type="nucleotide sequence ID" value="NZ_FNUE01000001.1"/>
</dbReference>
<accession>A0A0M9CFC1</accession>
<dbReference type="InterPro" id="IPR020103">
    <property type="entry name" value="PsdUridine_synth_cat_dom_sf"/>
</dbReference>
<dbReference type="SUPFAM" id="SSF55120">
    <property type="entry name" value="Pseudouridine synthase"/>
    <property type="match status" value="1"/>
</dbReference>
<dbReference type="Pfam" id="PF00849">
    <property type="entry name" value="PseudoU_synth_2"/>
    <property type="match status" value="1"/>
</dbReference>
<dbReference type="EMBL" id="FNUE01000001">
    <property type="protein sequence ID" value="SEE12562.1"/>
    <property type="molecule type" value="Genomic_DNA"/>
</dbReference>
<sequence length="558" mass="64738">MIPKHFHFFKKDISDIELPEKFTFPFYYQPHALAIIASKELQGYLKYKTDFKHNFGLNEDHLENAIGKMFGVLVVQNAENQIGYLASFSGKLQDKSLPEKFVPPVFNMRTEGSFYIKGELEIDAINAQLTEIHKNPDYKEYLKKLEDLENTIVKDLDYQRKKINKARSLRKQKKKEAKKSLNILDYQNLEKSLKQESYNQQFFYKELVAYYDDKLHNLKKKVNFYTKQIEVLKSERKEKSNFLQQTLFSKYAFLDKDKNLKSLLDIFNDPDLQPPAGSGECAAPKLLQYAFANHLKPICMAEFWWGISPNSAVRKHQNYYPACQSRCKPILGHMLKGTTMDSNVLLENLSAEKQLEIIFEDDDLIIVNKPSEFLSVPGKTITDSVYTRIKKQYPNATGPLIVHRLDMSTSGILVLTKTKEANKKLQSQFINRTVKKRYIALLDGHLPKESGKIKLPLRVDLDDRPKQLVDFIHGKNAETRWTVIAKKDNKTRVYFYPITGRTHQLRVHAAHKNGLNTPIIGDDLYGEKSNRLHLHAEYISFLHPTTNEKMTFKVDADF</sequence>
<dbReference type="GO" id="GO:0000455">
    <property type="term" value="P:enzyme-directed rRNA pseudouridine synthesis"/>
    <property type="evidence" value="ECO:0007669"/>
    <property type="project" value="TreeGrafter"/>
</dbReference>
<gene>
    <name evidence="2" type="ORF">I602_942</name>
    <name evidence="3" type="ORF">SAMN05444353_0833</name>
</gene>
<dbReference type="Proteomes" id="UP000037716">
    <property type="component" value="Unassembled WGS sequence"/>
</dbReference>
<dbReference type="Gene3D" id="3.30.2350.10">
    <property type="entry name" value="Pseudouridine synthase"/>
    <property type="match status" value="1"/>
</dbReference>
<protein>
    <submittedName>
        <fullName evidence="2">Pseudouridine synthase</fullName>
    </submittedName>
    <submittedName>
        <fullName evidence="3">tRNA pseudouridine32 synthase / 23S rRNA pseudouridine746 synthase</fullName>
    </submittedName>
</protein>
<dbReference type="EMBL" id="LGBR01000001">
    <property type="protein sequence ID" value="KOY51382.1"/>
    <property type="molecule type" value="Genomic_DNA"/>
</dbReference>
<dbReference type="GO" id="GO:0009982">
    <property type="term" value="F:pseudouridine synthase activity"/>
    <property type="evidence" value="ECO:0007669"/>
    <property type="project" value="InterPro"/>
</dbReference>
<reference evidence="3 5" key="2">
    <citation type="submission" date="2016-10" db="EMBL/GenBank/DDBJ databases">
        <authorList>
            <person name="Varghese N."/>
            <person name="Submissions S."/>
        </authorList>
    </citation>
    <scope>NUCLEOTIDE SEQUENCE [LARGE SCALE GENOMIC DNA]</scope>
    <source>
        <strain evidence="3 5">DSW-5</strain>
    </source>
</reference>
<evidence type="ECO:0000313" key="4">
    <source>
        <dbReference type="Proteomes" id="UP000037716"/>
    </source>
</evidence>
<dbReference type="AlphaFoldDB" id="A0A0M9CFC1"/>
<dbReference type="GO" id="GO:0003723">
    <property type="term" value="F:RNA binding"/>
    <property type="evidence" value="ECO:0007669"/>
    <property type="project" value="InterPro"/>
</dbReference>
<dbReference type="CDD" id="cd02869">
    <property type="entry name" value="PseudoU_synth_RluA_like"/>
    <property type="match status" value="1"/>
</dbReference>
<dbReference type="PATRIC" id="fig|1300348.6.peg.942"/>
<dbReference type="InterPro" id="IPR050188">
    <property type="entry name" value="RluA_PseudoU_synthase"/>
</dbReference>
<evidence type="ECO:0000313" key="2">
    <source>
        <dbReference type="EMBL" id="KOY51382.1"/>
    </source>
</evidence>
<name>A0A0M9CFC1_9FLAO</name>
<evidence type="ECO:0000313" key="5">
    <source>
        <dbReference type="Proteomes" id="UP000183071"/>
    </source>
</evidence>
<dbReference type="PROSITE" id="PS01129">
    <property type="entry name" value="PSI_RLU"/>
    <property type="match status" value="1"/>
</dbReference>
<dbReference type="OrthoDB" id="9807829at2"/>
<keyword evidence="5" id="KW-1185">Reference proteome</keyword>
<dbReference type="PANTHER" id="PTHR21600:SF89">
    <property type="entry name" value="RIBOSOMAL LARGE SUBUNIT PSEUDOURIDINE SYNTHASE A"/>
    <property type="match status" value="1"/>
</dbReference>
<dbReference type="InterPro" id="IPR006145">
    <property type="entry name" value="PsdUridine_synth_RsuA/RluA"/>
</dbReference>
<evidence type="ECO:0000313" key="3">
    <source>
        <dbReference type="EMBL" id="SEE12562.1"/>
    </source>
</evidence>
<proteinExistence type="predicted"/>
<comment type="caution">
    <text evidence="2">The sequence shown here is derived from an EMBL/GenBank/DDBJ whole genome shotgun (WGS) entry which is preliminary data.</text>
</comment>
<dbReference type="PANTHER" id="PTHR21600">
    <property type="entry name" value="MITOCHONDRIAL RNA PSEUDOURIDINE SYNTHASE"/>
    <property type="match status" value="1"/>
</dbReference>
<evidence type="ECO:0000259" key="1">
    <source>
        <dbReference type="Pfam" id="PF00849"/>
    </source>
</evidence>